<evidence type="ECO:0000256" key="2">
    <source>
        <dbReference type="ARBA" id="ARBA00022723"/>
    </source>
</evidence>
<dbReference type="Pfam" id="PF00096">
    <property type="entry name" value="zf-C2H2"/>
    <property type="match status" value="1"/>
</dbReference>
<dbReference type="InterPro" id="IPR036236">
    <property type="entry name" value="Znf_C2H2_sf"/>
</dbReference>
<dbReference type="GO" id="GO:0005634">
    <property type="term" value="C:nucleus"/>
    <property type="evidence" value="ECO:0007669"/>
    <property type="project" value="UniProtKB-SubCell"/>
</dbReference>
<evidence type="ECO:0000256" key="4">
    <source>
        <dbReference type="ARBA" id="ARBA00022833"/>
    </source>
</evidence>
<organism evidence="10 11">
    <name type="scientific">Gnomoniopsis smithogilvyi</name>
    <dbReference type="NCBI Taxonomy" id="1191159"/>
    <lineage>
        <taxon>Eukaryota</taxon>
        <taxon>Fungi</taxon>
        <taxon>Dikarya</taxon>
        <taxon>Ascomycota</taxon>
        <taxon>Pezizomycotina</taxon>
        <taxon>Sordariomycetes</taxon>
        <taxon>Sordariomycetidae</taxon>
        <taxon>Diaporthales</taxon>
        <taxon>Gnomoniaceae</taxon>
        <taxon>Gnomoniopsis</taxon>
    </lineage>
</organism>
<dbReference type="GO" id="GO:0006357">
    <property type="term" value="P:regulation of transcription by RNA polymerase II"/>
    <property type="evidence" value="ECO:0007669"/>
    <property type="project" value="TreeGrafter"/>
</dbReference>
<dbReference type="PROSITE" id="PS00028">
    <property type="entry name" value="ZINC_FINGER_C2H2_1"/>
    <property type="match status" value="1"/>
</dbReference>
<comment type="caution">
    <text evidence="10">The sequence shown here is derived from an EMBL/GenBank/DDBJ whole genome shotgun (WGS) entry which is preliminary data.</text>
</comment>
<evidence type="ECO:0000256" key="5">
    <source>
        <dbReference type="ARBA" id="ARBA00023015"/>
    </source>
</evidence>
<evidence type="ECO:0000256" key="3">
    <source>
        <dbReference type="ARBA" id="ARBA00022771"/>
    </source>
</evidence>
<evidence type="ECO:0000313" key="11">
    <source>
        <dbReference type="Proteomes" id="UP001140453"/>
    </source>
</evidence>
<accession>A0A9W8YX02</accession>
<name>A0A9W8YX02_9PEZI</name>
<dbReference type="GO" id="GO:0008270">
    <property type="term" value="F:zinc ion binding"/>
    <property type="evidence" value="ECO:0007669"/>
    <property type="project" value="UniProtKB-KW"/>
</dbReference>
<keyword evidence="11" id="KW-1185">Reference proteome</keyword>
<keyword evidence="2" id="KW-0479">Metal-binding</keyword>
<evidence type="ECO:0000256" key="1">
    <source>
        <dbReference type="ARBA" id="ARBA00004123"/>
    </source>
</evidence>
<evidence type="ECO:0000256" key="8">
    <source>
        <dbReference type="PROSITE-ProRule" id="PRU00042"/>
    </source>
</evidence>
<dbReference type="Gene3D" id="3.30.160.60">
    <property type="entry name" value="Classic Zinc Finger"/>
    <property type="match status" value="2"/>
</dbReference>
<protein>
    <recommendedName>
        <fullName evidence="9">C2H2-type domain-containing protein</fullName>
    </recommendedName>
</protein>
<keyword evidence="7" id="KW-0539">Nucleus</keyword>
<dbReference type="AlphaFoldDB" id="A0A9W8YX02"/>
<dbReference type="PANTHER" id="PTHR46179:SF13">
    <property type="entry name" value="C2H2-TYPE DOMAIN-CONTAINING PROTEIN"/>
    <property type="match status" value="1"/>
</dbReference>
<sequence length="78" mass="9341">MRFSNAGHLREHYRKHVKPVLCPQLGCRVRTAKQRDMRKHMETHGNHRTFICETCLETFTRSYNLDRHLLNQHGITRA</sequence>
<comment type="subcellular location">
    <subcellularLocation>
        <location evidence="1">Nucleus</location>
    </subcellularLocation>
</comment>
<reference evidence="10" key="1">
    <citation type="submission" date="2022-10" db="EMBL/GenBank/DDBJ databases">
        <title>Tapping the CABI collections for fungal endophytes: first genome assemblies for Collariella, Neodidymelliopsis, Ascochyta clinopodiicola, Didymella pomorum, Didymosphaeria variabile, Neocosmospora piperis and Neocucurbitaria cava.</title>
        <authorList>
            <person name="Hill R."/>
        </authorList>
    </citation>
    <scope>NUCLEOTIDE SEQUENCE</scope>
    <source>
        <strain evidence="10">IMI 355082</strain>
    </source>
</reference>
<evidence type="ECO:0000313" key="10">
    <source>
        <dbReference type="EMBL" id="KAJ4392037.1"/>
    </source>
</evidence>
<gene>
    <name evidence="10" type="ORF">N0V93_005658</name>
</gene>
<keyword evidence="6" id="KW-0804">Transcription</keyword>
<dbReference type="InterPro" id="IPR051061">
    <property type="entry name" value="Zinc_finger_trans_reg"/>
</dbReference>
<dbReference type="SUPFAM" id="SSF57667">
    <property type="entry name" value="beta-beta-alpha zinc fingers"/>
    <property type="match status" value="1"/>
</dbReference>
<dbReference type="Proteomes" id="UP001140453">
    <property type="component" value="Unassembled WGS sequence"/>
</dbReference>
<keyword evidence="4" id="KW-0862">Zinc</keyword>
<proteinExistence type="predicted"/>
<dbReference type="OrthoDB" id="654211at2759"/>
<feature type="domain" description="C2H2-type" evidence="9">
    <location>
        <begin position="50"/>
        <end position="78"/>
    </location>
</feature>
<dbReference type="EMBL" id="JAPEVB010000003">
    <property type="protein sequence ID" value="KAJ4392037.1"/>
    <property type="molecule type" value="Genomic_DNA"/>
</dbReference>
<dbReference type="PANTHER" id="PTHR46179">
    <property type="entry name" value="ZINC FINGER PROTEIN"/>
    <property type="match status" value="1"/>
</dbReference>
<evidence type="ECO:0000256" key="6">
    <source>
        <dbReference type="ARBA" id="ARBA00023163"/>
    </source>
</evidence>
<dbReference type="InterPro" id="IPR013087">
    <property type="entry name" value="Znf_C2H2_type"/>
</dbReference>
<keyword evidence="5" id="KW-0805">Transcription regulation</keyword>
<dbReference type="SMART" id="SM00355">
    <property type="entry name" value="ZnF_C2H2"/>
    <property type="match status" value="2"/>
</dbReference>
<keyword evidence="3 8" id="KW-0863">Zinc-finger</keyword>
<evidence type="ECO:0000256" key="7">
    <source>
        <dbReference type="ARBA" id="ARBA00023242"/>
    </source>
</evidence>
<dbReference type="PROSITE" id="PS50157">
    <property type="entry name" value="ZINC_FINGER_C2H2_2"/>
    <property type="match status" value="1"/>
</dbReference>
<evidence type="ECO:0000259" key="9">
    <source>
        <dbReference type="PROSITE" id="PS50157"/>
    </source>
</evidence>